<organism evidence="2 3">
    <name type="scientific">Polystyrenella longa</name>
    <dbReference type="NCBI Taxonomy" id="2528007"/>
    <lineage>
        <taxon>Bacteria</taxon>
        <taxon>Pseudomonadati</taxon>
        <taxon>Planctomycetota</taxon>
        <taxon>Planctomycetia</taxon>
        <taxon>Planctomycetales</taxon>
        <taxon>Planctomycetaceae</taxon>
        <taxon>Polystyrenella</taxon>
    </lineage>
</organism>
<gene>
    <name evidence="2" type="ORF">Pla110_41750</name>
</gene>
<dbReference type="AlphaFoldDB" id="A0A518CT72"/>
<evidence type="ECO:0000313" key="3">
    <source>
        <dbReference type="Proteomes" id="UP000317178"/>
    </source>
</evidence>
<evidence type="ECO:0000256" key="1">
    <source>
        <dbReference type="SAM" id="MobiDB-lite"/>
    </source>
</evidence>
<sequence>MHSHSQQFLFLFGLLLVFLLTGCFSARARSPQLATTRRRTEYRKDLRHQSVFERSKDVDQELPLVTVSIESNSLSLIEPEKLFENHDPHSPMTLGSTDQLEYEMPPDIGTTDVTLFDRVVEDHY</sequence>
<reference evidence="2 3" key="1">
    <citation type="submission" date="2019-02" db="EMBL/GenBank/DDBJ databases">
        <title>Deep-cultivation of Planctomycetes and their phenomic and genomic characterization uncovers novel biology.</title>
        <authorList>
            <person name="Wiegand S."/>
            <person name="Jogler M."/>
            <person name="Boedeker C."/>
            <person name="Pinto D."/>
            <person name="Vollmers J."/>
            <person name="Rivas-Marin E."/>
            <person name="Kohn T."/>
            <person name="Peeters S.H."/>
            <person name="Heuer A."/>
            <person name="Rast P."/>
            <person name="Oberbeckmann S."/>
            <person name="Bunk B."/>
            <person name="Jeske O."/>
            <person name="Meyerdierks A."/>
            <person name="Storesund J.E."/>
            <person name="Kallscheuer N."/>
            <person name="Luecker S."/>
            <person name="Lage O.M."/>
            <person name="Pohl T."/>
            <person name="Merkel B.J."/>
            <person name="Hornburger P."/>
            <person name="Mueller R.-W."/>
            <person name="Bruemmer F."/>
            <person name="Labrenz M."/>
            <person name="Spormann A.M."/>
            <person name="Op den Camp H."/>
            <person name="Overmann J."/>
            <person name="Amann R."/>
            <person name="Jetten M.S.M."/>
            <person name="Mascher T."/>
            <person name="Medema M.H."/>
            <person name="Devos D.P."/>
            <person name="Kaster A.-K."/>
            <person name="Ovreas L."/>
            <person name="Rohde M."/>
            <person name="Galperin M.Y."/>
            <person name="Jogler C."/>
        </authorList>
    </citation>
    <scope>NUCLEOTIDE SEQUENCE [LARGE SCALE GENOMIC DNA]</scope>
    <source>
        <strain evidence="2 3">Pla110</strain>
    </source>
</reference>
<keyword evidence="3" id="KW-1185">Reference proteome</keyword>
<dbReference type="Proteomes" id="UP000317178">
    <property type="component" value="Chromosome"/>
</dbReference>
<dbReference type="EMBL" id="CP036281">
    <property type="protein sequence ID" value="QDU82419.1"/>
    <property type="molecule type" value="Genomic_DNA"/>
</dbReference>
<dbReference type="KEGG" id="plon:Pla110_41750"/>
<name>A0A518CT72_9PLAN</name>
<proteinExistence type="predicted"/>
<evidence type="ECO:0000313" key="2">
    <source>
        <dbReference type="EMBL" id="QDU82419.1"/>
    </source>
</evidence>
<protein>
    <submittedName>
        <fullName evidence="2">Uncharacterized protein</fullName>
    </submittedName>
</protein>
<feature type="region of interest" description="Disordered" evidence="1">
    <location>
        <begin position="82"/>
        <end position="103"/>
    </location>
</feature>
<accession>A0A518CT72</accession>